<keyword evidence="1" id="KW-0732">Signal</keyword>
<dbReference type="EMBL" id="JBHUOX010000005">
    <property type="protein sequence ID" value="MFD3000443.1"/>
    <property type="molecule type" value="Genomic_DNA"/>
</dbReference>
<dbReference type="Proteomes" id="UP001597641">
    <property type="component" value="Unassembled WGS sequence"/>
</dbReference>
<evidence type="ECO:0000313" key="3">
    <source>
        <dbReference type="Proteomes" id="UP001597641"/>
    </source>
</evidence>
<keyword evidence="3" id="KW-1185">Reference proteome</keyword>
<sequence>MIKKLCCLSNAVVIVLLVSLCSCSSLNEERNEAEIEIVASSIMNDTIAMQMATNSSDAYVHPEPYPDGGFVGFDVWEWKPRSWKDLRERYSGRFYDTTSYKSELPDINGVMLDCENPPHILYSPVASYKTDSTHVIFFNMGLGYGNEGDYCEKLRNERGYIGAAAYKKTKEGWVLSKRVFDFIPMAKIGLGDIYSCYFGDAGNIAGSPAVVIYINNKESDSYDDFESRFYDYGLNMINRDHADVVLFKHEIDVNNYFQPLPSKSLRTIARDVYETFKNKTKATLPPFEDVSPIFTTSRSRYTGITYYKHYARYSDHLEKDTILLKGEINIYNLGKDDEKVYYDGIWYNYHDGLAHNLNNKLLNQSVVDIADVDILYDNIRDEESRSYNTRQTYLTDGQKCSLCSVGRYVSGTCNMCGTVSSEKESKYLDDFRSDHEDSPCRFCQGTGRISGGECAQCLGTGVSPRIY</sequence>
<feature type="signal peptide" evidence="1">
    <location>
        <begin position="1"/>
        <end position="27"/>
    </location>
</feature>
<evidence type="ECO:0000313" key="2">
    <source>
        <dbReference type="EMBL" id="MFD3000443.1"/>
    </source>
</evidence>
<protein>
    <submittedName>
        <fullName evidence="2">Uncharacterized protein</fullName>
    </submittedName>
</protein>
<reference evidence="3" key="1">
    <citation type="journal article" date="2019" name="Int. J. Syst. Evol. Microbiol.">
        <title>The Global Catalogue of Microorganisms (GCM) 10K type strain sequencing project: providing services to taxonomists for standard genome sequencing and annotation.</title>
        <authorList>
            <consortium name="The Broad Institute Genomics Platform"/>
            <consortium name="The Broad Institute Genome Sequencing Center for Infectious Disease"/>
            <person name="Wu L."/>
            <person name="Ma J."/>
        </authorList>
    </citation>
    <scope>NUCLEOTIDE SEQUENCE [LARGE SCALE GENOMIC DNA]</scope>
    <source>
        <strain evidence="3">KCTC 23984</strain>
    </source>
</reference>
<dbReference type="RefSeq" id="WP_377483459.1">
    <property type="nucleotide sequence ID" value="NZ_JBHUOX010000005.1"/>
</dbReference>
<proteinExistence type="predicted"/>
<dbReference type="PROSITE" id="PS51257">
    <property type="entry name" value="PROKAR_LIPOPROTEIN"/>
    <property type="match status" value="1"/>
</dbReference>
<evidence type="ECO:0000256" key="1">
    <source>
        <dbReference type="SAM" id="SignalP"/>
    </source>
</evidence>
<gene>
    <name evidence="2" type="ORF">ACFS7Z_08740</name>
</gene>
<name>A0ABW6BRI2_9BACT</name>
<accession>A0ABW6BRI2</accession>
<comment type="caution">
    <text evidence="2">The sequence shown here is derived from an EMBL/GenBank/DDBJ whole genome shotgun (WGS) entry which is preliminary data.</text>
</comment>
<organism evidence="2 3">
    <name type="scientific">Pontibacter toksunensis</name>
    <dbReference type="NCBI Taxonomy" id="1332631"/>
    <lineage>
        <taxon>Bacteria</taxon>
        <taxon>Pseudomonadati</taxon>
        <taxon>Bacteroidota</taxon>
        <taxon>Cytophagia</taxon>
        <taxon>Cytophagales</taxon>
        <taxon>Hymenobacteraceae</taxon>
        <taxon>Pontibacter</taxon>
    </lineage>
</organism>
<feature type="chain" id="PRO_5046716074" evidence="1">
    <location>
        <begin position="28"/>
        <end position="467"/>
    </location>
</feature>